<dbReference type="PANTHER" id="PTHR30272:SF1">
    <property type="entry name" value="3-HYDROXYACYL-[ACYL-CARRIER-PROTEIN] DEHYDRATASE"/>
    <property type="match status" value="1"/>
</dbReference>
<evidence type="ECO:0000256" key="6">
    <source>
        <dbReference type="ARBA" id="ARBA00023098"/>
    </source>
</evidence>
<dbReference type="InterPro" id="IPR029069">
    <property type="entry name" value="HotDog_dom_sf"/>
</dbReference>
<keyword evidence="3 9" id="KW-0963">Cytoplasm</keyword>
<dbReference type="GO" id="GO:0016020">
    <property type="term" value="C:membrane"/>
    <property type="evidence" value="ECO:0007669"/>
    <property type="project" value="GOC"/>
</dbReference>
<evidence type="ECO:0000313" key="10">
    <source>
        <dbReference type="EMBL" id="HEC07363.1"/>
    </source>
</evidence>
<comment type="subcellular location">
    <subcellularLocation>
        <location evidence="1 9">Cytoplasm</location>
    </subcellularLocation>
</comment>
<keyword evidence="6 9" id="KW-0443">Lipid metabolism</keyword>
<dbReference type="GO" id="GO:0009245">
    <property type="term" value="P:lipid A biosynthetic process"/>
    <property type="evidence" value="ECO:0007669"/>
    <property type="project" value="UniProtKB-UniRule"/>
</dbReference>
<proteinExistence type="inferred from homology"/>
<dbReference type="Pfam" id="PF07977">
    <property type="entry name" value="FabA"/>
    <property type="match status" value="1"/>
</dbReference>
<dbReference type="PANTHER" id="PTHR30272">
    <property type="entry name" value="3-HYDROXYACYL-[ACYL-CARRIER-PROTEIN] DEHYDRATASE"/>
    <property type="match status" value="1"/>
</dbReference>
<dbReference type="GO" id="GO:0005737">
    <property type="term" value="C:cytoplasm"/>
    <property type="evidence" value="ECO:0007669"/>
    <property type="project" value="UniProtKB-SubCell"/>
</dbReference>
<dbReference type="FunFam" id="3.10.129.10:FF:000001">
    <property type="entry name" value="3-hydroxyacyl-[acyl-carrier-protein] dehydratase FabZ"/>
    <property type="match status" value="1"/>
</dbReference>
<keyword evidence="4 9" id="KW-0444">Lipid biosynthesis</keyword>
<dbReference type="HAMAP" id="MF_00406">
    <property type="entry name" value="FabZ"/>
    <property type="match status" value="1"/>
</dbReference>
<comment type="caution">
    <text evidence="10">The sequence shown here is derived from an EMBL/GenBank/DDBJ whole genome shotgun (WGS) entry which is preliminary data.</text>
</comment>
<dbReference type="EC" id="4.2.1.59" evidence="9"/>
<comment type="catalytic activity">
    <reaction evidence="9">
        <text>a (3R)-hydroxyacyl-[ACP] = a (2E)-enoyl-[ACP] + H2O</text>
        <dbReference type="Rhea" id="RHEA:13097"/>
        <dbReference type="Rhea" id="RHEA-COMP:9925"/>
        <dbReference type="Rhea" id="RHEA-COMP:9945"/>
        <dbReference type="ChEBI" id="CHEBI:15377"/>
        <dbReference type="ChEBI" id="CHEBI:78784"/>
        <dbReference type="ChEBI" id="CHEBI:78827"/>
        <dbReference type="EC" id="4.2.1.59"/>
    </reaction>
</comment>
<dbReference type="CDD" id="cd01288">
    <property type="entry name" value="FabZ"/>
    <property type="match status" value="1"/>
</dbReference>
<comment type="similarity">
    <text evidence="2 9">Belongs to the thioester dehydratase family. FabZ subfamily.</text>
</comment>
<evidence type="ECO:0000256" key="7">
    <source>
        <dbReference type="ARBA" id="ARBA00023239"/>
    </source>
</evidence>
<evidence type="ECO:0000256" key="5">
    <source>
        <dbReference type="ARBA" id="ARBA00022556"/>
    </source>
</evidence>
<dbReference type="Gene3D" id="3.10.129.10">
    <property type="entry name" value="Hotdog Thioesterase"/>
    <property type="match status" value="1"/>
</dbReference>
<dbReference type="GO" id="GO:0019171">
    <property type="term" value="F:(3R)-hydroxyacyl-[acyl-carrier-protein] dehydratase activity"/>
    <property type="evidence" value="ECO:0007669"/>
    <property type="project" value="UniProtKB-EC"/>
</dbReference>
<dbReference type="NCBIfam" id="TIGR01750">
    <property type="entry name" value="fabZ"/>
    <property type="match status" value="1"/>
</dbReference>
<protein>
    <recommendedName>
        <fullName evidence="9">3-hydroxyacyl-[acyl-carrier-protein] dehydratase FabZ</fullName>
        <ecNumber evidence="9">4.2.1.59</ecNumber>
    </recommendedName>
    <alternativeName>
        <fullName evidence="9">(3R)-hydroxymyristoyl-[acyl-carrier-protein] dehydratase</fullName>
        <shortName evidence="9">(3R)-hydroxymyristoyl-ACP dehydrase</shortName>
    </alternativeName>
    <alternativeName>
        <fullName evidence="9">Beta-hydroxyacyl-ACP dehydratase</fullName>
    </alternativeName>
</protein>
<dbReference type="Proteomes" id="UP000886339">
    <property type="component" value="Unassembled WGS sequence"/>
</dbReference>
<dbReference type="SUPFAM" id="SSF54637">
    <property type="entry name" value="Thioesterase/thiol ester dehydrase-isomerase"/>
    <property type="match status" value="1"/>
</dbReference>
<evidence type="ECO:0000256" key="8">
    <source>
        <dbReference type="ARBA" id="ARBA00025049"/>
    </source>
</evidence>
<dbReference type="AlphaFoldDB" id="A0A831RZZ9"/>
<gene>
    <name evidence="9 10" type="primary">fabZ</name>
    <name evidence="10" type="ORF">ENJ12_10950</name>
</gene>
<evidence type="ECO:0000256" key="9">
    <source>
        <dbReference type="HAMAP-Rule" id="MF_00406"/>
    </source>
</evidence>
<comment type="function">
    <text evidence="8 9">Involved in unsaturated fatty acids biosynthesis. Catalyzes the dehydration of short chain beta-hydroxyacyl-ACPs and long chain saturated and unsaturated beta-hydroxyacyl-ACPs.</text>
</comment>
<organism evidence="10">
    <name type="scientific">Thiolapillus brandeum</name>
    <dbReference type="NCBI Taxonomy" id="1076588"/>
    <lineage>
        <taxon>Bacteria</taxon>
        <taxon>Pseudomonadati</taxon>
        <taxon>Pseudomonadota</taxon>
        <taxon>Gammaproteobacteria</taxon>
        <taxon>Chromatiales</taxon>
        <taxon>Sedimenticolaceae</taxon>
        <taxon>Thiolapillus</taxon>
    </lineage>
</organism>
<accession>A0A831RZZ9</accession>
<name>A0A831RZZ9_9GAMM</name>
<evidence type="ECO:0000256" key="4">
    <source>
        <dbReference type="ARBA" id="ARBA00022516"/>
    </source>
</evidence>
<dbReference type="InterPro" id="IPR013114">
    <property type="entry name" value="FabA_FabZ"/>
</dbReference>
<dbReference type="NCBIfam" id="NF000582">
    <property type="entry name" value="PRK00006.1"/>
    <property type="match status" value="1"/>
</dbReference>
<evidence type="ECO:0000256" key="2">
    <source>
        <dbReference type="ARBA" id="ARBA00009174"/>
    </source>
</evidence>
<reference evidence="10" key="1">
    <citation type="journal article" date="2020" name="mSystems">
        <title>Genome- and Community-Level Interaction Insights into Carbon Utilization and Element Cycling Functions of Hydrothermarchaeota in Hydrothermal Sediment.</title>
        <authorList>
            <person name="Zhou Z."/>
            <person name="Liu Y."/>
            <person name="Xu W."/>
            <person name="Pan J."/>
            <person name="Luo Z.H."/>
            <person name="Li M."/>
        </authorList>
    </citation>
    <scope>NUCLEOTIDE SEQUENCE [LARGE SCALE GENOMIC DNA]</scope>
    <source>
        <strain evidence="10">HyVt-458</strain>
    </source>
</reference>
<keyword evidence="5 9" id="KW-0441">Lipid A biosynthesis</keyword>
<dbReference type="EMBL" id="DRLF01000378">
    <property type="protein sequence ID" value="HEC07363.1"/>
    <property type="molecule type" value="Genomic_DNA"/>
</dbReference>
<evidence type="ECO:0000256" key="1">
    <source>
        <dbReference type="ARBA" id="ARBA00004496"/>
    </source>
</evidence>
<dbReference type="GO" id="GO:0006633">
    <property type="term" value="P:fatty acid biosynthetic process"/>
    <property type="evidence" value="ECO:0007669"/>
    <property type="project" value="UniProtKB-UniRule"/>
</dbReference>
<dbReference type="InterPro" id="IPR010084">
    <property type="entry name" value="FabZ"/>
</dbReference>
<keyword evidence="7 9" id="KW-0456">Lyase</keyword>
<evidence type="ECO:0000256" key="3">
    <source>
        <dbReference type="ARBA" id="ARBA00022490"/>
    </source>
</evidence>
<sequence>MDISRILDRLPHRYPFLLVDRVLECQPGERLLALKNVSINEPFFQGHFPGKPVMPGVLIVEALAQATCLLAMETEASEDSLIYLLAGVDKARFKRQVLPGDQLHLEATLVKCRRGIWVFSTEAKVEGKLVASAEIMCTAREL</sequence>
<feature type="active site" evidence="9">
    <location>
        <position position="47"/>
    </location>
</feature>